<sequence length="66" mass="7635">MRHIAIPIIMSGMCIATIFFSQFFYDDEEIDIECFKAQALEFGFDEKGYLDALSRVPILSRCKVYS</sequence>
<evidence type="ECO:0000313" key="2">
    <source>
        <dbReference type="EMBL" id="OOM05839.1"/>
    </source>
</evidence>
<name>A0A1S8NDD3_CLOSA</name>
<feature type="domain" description="PocR" evidence="1">
    <location>
        <begin position="1"/>
        <end position="64"/>
    </location>
</feature>
<dbReference type="InterPro" id="IPR018771">
    <property type="entry name" value="PocR_dom"/>
</dbReference>
<comment type="caution">
    <text evidence="3">The sequence shown here is derived from an EMBL/GenBank/DDBJ whole genome shotgun (WGS) entry which is preliminary data.</text>
</comment>
<gene>
    <name evidence="3" type="ORF">CLOSAC_13490</name>
    <name evidence="2" type="ORF">CLOSAC_44180</name>
</gene>
<dbReference type="GO" id="GO:0016301">
    <property type="term" value="F:kinase activity"/>
    <property type="evidence" value="ECO:0007669"/>
    <property type="project" value="UniProtKB-KW"/>
</dbReference>
<evidence type="ECO:0000313" key="4">
    <source>
        <dbReference type="Proteomes" id="UP000191154"/>
    </source>
</evidence>
<dbReference type="EMBL" id="LZYZ01000011">
    <property type="protein sequence ID" value="OOM05839.1"/>
    <property type="molecule type" value="Genomic_DNA"/>
</dbReference>
<dbReference type="EMBL" id="LZYZ01000002">
    <property type="protein sequence ID" value="OOM14469.1"/>
    <property type="molecule type" value="Genomic_DNA"/>
</dbReference>
<evidence type="ECO:0000259" key="1">
    <source>
        <dbReference type="Pfam" id="PF10114"/>
    </source>
</evidence>
<dbReference type="AlphaFoldDB" id="A0A1S8NDD3"/>
<protein>
    <submittedName>
        <fullName evidence="3">Putative histidine kinase sensor domain protein</fullName>
    </submittedName>
</protein>
<keyword evidence="3" id="KW-0418">Kinase</keyword>
<keyword evidence="3" id="KW-0808">Transferase</keyword>
<proteinExistence type="predicted"/>
<dbReference type="Pfam" id="PF10114">
    <property type="entry name" value="PocR"/>
    <property type="match status" value="1"/>
</dbReference>
<accession>A0A1S8NDD3</accession>
<dbReference type="Proteomes" id="UP000191154">
    <property type="component" value="Unassembled WGS sequence"/>
</dbReference>
<organism evidence="3 4">
    <name type="scientific">Clostridium saccharobutylicum</name>
    <dbReference type="NCBI Taxonomy" id="169679"/>
    <lineage>
        <taxon>Bacteria</taxon>
        <taxon>Bacillati</taxon>
        <taxon>Bacillota</taxon>
        <taxon>Clostridia</taxon>
        <taxon>Eubacteriales</taxon>
        <taxon>Clostridiaceae</taxon>
        <taxon>Clostridium</taxon>
    </lineage>
</organism>
<dbReference type="RefSeq" id="WP_077864729.1">
    <property type="nucleotide sequence ID" value="NZ_LZYZ01000002.1"/>
</dbReference>
<reference evidence="3 4" key="1">
    <citation type="submission" date="2016-05" db="EMBL/GenBank/DDBJ databases">
        <title>Microbial solvent formation.</title>
        <authorList>
            <person name="Poehlein A."/>
            <person name="Montoya Solano J.D."/>
            <person name="Flitsch S."/>
            <person name="Krabben P."/>
            <person name="Duerre P."/>
            <person name="Daniel R."/>
        </authorList>
    </citation>
    <scope>NUCLEOTIDE SEQUENCE [LARGE SCALE GENOMIC DNA]</scope>
    <source>
        <strain evidence="3 4">L1-8</strain>
    </source>
</reference>
<evidence type="ECO:0000313" key="3">
    <source>
        <dbReference type="EMBL" id="OOM14469.1"/>
    </source>
</evidence>